<comment type="pathway">
    <text evidence="2">Pyrimidine metabolism; UMP biosynthesis via de novo pathway.</text>
</comment>
<reference evidence="8 9" key="1">
    <citation type="submission" date="2022-01" db="EMBL/GenBank/DDBJ databases">
        <title>Desulfofustis limnae sp. nov., a novel mesophilic sulfate-reducing bacterium isolated from marsh soil.</title>
        <authorList>
            <person name="Watanabe M."/>
            <person name="Takahashi A."/>
            <person name="Kojima H."/>
            <person name="Fukui M."/>
        </authorList>
    </citation>
    <scope>NUCLEOTIDE SEQUENCE [LARGE SCALE GENOMIC DNA]</scope>
    <source>
        <strain evidence="8 9">PPLL</strain>
    </source>
</reference>
<evidence type="ECO:0000256" key="2">
    <source>
        <dbReference type="ARBA" id="ARBA00004725"/>
    </source>
</evidence>
<evidence type="ECO:0000313" key="9">
    <source>
        <dbReference type="Proteomes" id="UP000830055"/>
    </source>
</evidence>
<accession>A0ABM7WEG6</accession>
<evidence type="ECO:0000256" key="6">
    <source>
        <dbReference type="ARBA" id="ARBA00023002"/>
    </source>
</evidence>
<gene>
    <name evidence="8" type="ORF">DPPLL_37520</name>
</gene>
<dbReference type="InterPro" id="IPR050074">
    <property type="entry name" value="DHO_dehydrogenase"/>
</dbReference>
<comment type="cofactor">
    <cofactor evidence="1">
        <name>FMN</name>
        <dbReference type="ChEBI" id="CHEBI:58210"/>
    </cofactor>
</comment>
<keyword evidence="6" id="KW-0560">Oxidoreductase</keyword>
<dbReference type="InterPro" id="IPR013785">
    <property type="entry name" value="Aldolase_TIM"/>
</dbReference>
<evidence type="ECO:0000256" key="5">
    <source>
        <dbReference type="ARBA" id="ARBA00022975"/>
    </source>
</evidence>
<evidence type="ECO:0000256" key="4">
    <source>
        <dbReference type="ARBA" id="ARBA00022643"/>
    </source>
</evidence>
<keyword evidence="5" id="KW-0665">Pyrimidine biosynthesis</keyword>
<dbReference type="InterPro" id="IPR005720">
    <property type="entry name" value="Dihydroorotate_DH_cat"/>
</dbReference>
<dbReference type="InterPro" id="IPR012135">
    <property type="entry name" value="Dihydroorotate_DH_1_2"/>
</dbReference>
<protein>
    <submittedName>
        <fullName evidence="8">Diguanylate cyclase</fullName>
    </submittedName>
</protein>
<sequence>MTDLTTSYLGLQLKNPIIAGSCGLTGALAKARELADAGVGAVVLKSLFEEQIEAELKSNIATYQTDYPEAYDYIKEYTRDSAVSDYLDLISEAKRQLDIPVIASLNCVTAAEWTSFAKKIAKAGADALEINISLLPSDPRKSCSDYEQVYFDVVAKVTDGLSIPVALKMSSYSSSLASLVSRLFWTGKVGGFVLFNRYYQPDIDIKTMTSTSAGVFSTPSDITTPLRWVALLSGMVDSDFAASTGVHDGTGAVKMLLAGARAVQVVSTLYQNGTKQVGVIENEIRSWMASHSFTTIEQFRGRLAYRFGTDQSAFERIQFMKHYAGIV</sequence>
<dbReference type="PIRSF" id="PIRSF000164">
    <property type="entry name" value="DHO_oxidase"/>
    <property type="match status" value="1"/>
</dbReference>
<feature type="domain" description="Dihydroorotate dehydrogenase catalytic" evidence="7">
    <location>
        <begin position="4"/>
        <end position="288"/>
    </location>
</feature>
<name>A0ABM7WEG6_9BACT</name>
<dbReference type="Proteomes" id="UP000830055">
    <property type="component" value="Chromosome"/>
</dbReference>
<dbReference type="EMBL" id="AP025516">
    <property type="protein sequence ID" value="BDD89387.1"/>
    <property type="molecule type" value="Genomic_DNA"/>
</dbReference>
<keyword evidence="3" id="KW-0285">Flavoprotein</keyword>
<evidence type="ECO:0000256" key="3">
    <source>
        <dbReference type="ARBA" id="ARBA00022630"/>
    </source>
</evidence>
<organism evidence="8 9">
    <name type="scientific">Desulfofustis limnaeus</name>
    <dbReference type="NCBI Taxonomy" id="2740163"/>
    <lineage>
        <taxon>Bacteria</taxon>
        <taxon>Pseudomonadati</taxon>
        <taxon>Thermodesulfobacteriota</taxon>
        <taxon>Desulfobulbia</taxon>
        <taxon>Desulfobulbales</taxon>
        <taxon>Desulfocapsaceae</taxon>
        <taxon>Desulfofustis</taxon>
    </lineage>
</organism>
<evidence type="ECO:0000259" key="7">
    <source>
        <dbReference type="Pfam" id="PF01180"/>
    </source>
</evidence>
<dbReference type="SUPFAM" id="SSF51395">
    <property type="entry name" value="FMN-linked oxidoreductases"/>
    <property type="match status" value="1"/>
</dbReference>
<dbReference type="RefSeq" id="WP_284152693.1">
    <property type="nucleotide sequence ID" value="NZ_AP025516.1"/>
</dbReference>
<evidence type="ECO:0000313" key="8">
    <source>
        <dbReference type="EMBL" id="BDD89387.1"/>
    </source>
</evidence>
<evidence type="ECO:0000256" key="1">
    <source>
        <dbReference type="ARBA" id="ARBA00001917"/>
    </source>
</evidence>
<keyword evidence="4" id="KW-0288">FMN</keyword>
<dbReference type="PANTHER" id="PTHR48109">
    <property type="entry name" value="DIHYDROOROTATE DEHYDROGENASE (QUINONE), MITOCHONDRIAL-RELATED"/>
    <property type="match status" value="1"/>
</dbReference>
<dbReference type="PANTHER" id="PTHR48109:SF3">
    <property type="entry name" value="SLL0744 PROTEIN"/>
    <property type="match status" value="1"/>
</dbReference>
<keyword evidence="9" id="KW-1185">Reference proteome</keyword>
<dbReference type="Pfam" id="PF01180">
    <property type="entry name" value="DHO_dh"/>
    <property type="match status" value="1"/>
</dbReference>
<dbReference type="NCBIfam" id="NF005741">
    <property type="entry name" value="PRK07565.1"/>
    <property type="match status" value="1"/>
</dbReference>
<proteinExistence type="predicted"/>
<dbReference type="Gene3D" id="3.20.20.70">
    <property type="entry name" value="Aldolase class I"/>
    <property type="match status" value="1"/>
</dbReference>